<reference evidence="1" key="1">
    <citation type="submission" date="2022-07" db="EMBL/GenBank/DDBJ databases">
        <title>Phylogenomic reconstructions and comparative analyses of Kickxellomycotina fungi.</title>
        <authorList>
            <person name="Reynolds N.K."/>
            <person name="Stajich J.E."/>
            <person name="Barry K."/>
            <person name="Grigoriev I.V."/>
            <person name="Crous P."/>
            <person name="Smith M.E."/>
        </authorList>
    </citation>
    <scope>NUCLEOTIDE SEQUENCE</scope>
    <source>
        <strain evidence="1">BCRC 34780</strain>
    </source>
</reference>
<evidence type="ECO:0000313" key="2">
    <source>
        <dbReference type="Proteomes" id="UP001140087"/>
    </source>
</evidence>
<protein>
    <submittedName>
        <fullName evidence="1">Uncharacterized protein</fullName>
    </submittedName>
</protein>
<organism evidence="1 2">
    <name type="scientific">Coemansia helicoidea</name>
    <dbReference type="NCBI Taxonomy" id="1286919"/>
    <lineage>
        <taxon>Eukaryota</taxon>
        <taxon>Fungi</taxon>
        <taxon>Fungi incertae sedis</taxon>
        <taxon>Zoopagomycota</taxon>
        <taxon>Kickxellomycotina</taxon>
        <taxon>Kickxellomycetes</taxon>
        <taxon>Kickxellales</taxon>
        <taxon>Kickxellaceae</taxon>
        <taxon>Coemansia</taxon>
    </lineage>
</organism>
<proteinExistence type="predicted"/>
<comment type="caution">
    <text evidence="1">The sequence shown here is derived from an EMBL/GenBank/DDBJ whole genome shotgun (WGS) entry which is preliminary data.</text>
</comment>
<dbReference type="EMBL" id="JANBUN010004043">
    <property type="protein sequence ID" value="KAJ2788542.1"/>
    <property type="molecule type" value="Genomic_DNA"/>
</dbReference>
<sequence length="102" mass="11655">RLLHVQKRLARRANDTSLYIKVGVGSDAKFKPYRNVVFDTLKIYSQAFRNKTQNLIINLDNAGFLDDDGALLKAVGIEKETELSLFNRDAYTTYAANPSMRW</sequence>
<accession>A0ACC1KDS6</accession>
<keyword evidence="2" id="KW-1185">Reference proteome</keyword>
<evidence type="ECO:0000313" key="1">
    <source>
        <dbReference type="EMBL" id="KAJ2788542.1"/>
    </source>
</evidence>
<gene>
    <name evidence="1" type="ORF">H4R21_006977</name>
</gene>
<dbReference type="Proteomes" id="UP001140087">
    <property type="component" value="Unassembled WGS sequence"/>
</dbReference>
<feature type="non-terminal residue" evidence="1">
    <location>
        <position position="1"/>
    </location>
</feature>
<name>A0ACC1KDS6_9FUNG</name>